<sequence length="188" mass="20983">MAGNNHDLEERLKIDRANNSLIETLFEGAIWRSRFIVIFAVVFGLLGAIVLFIVASMDIWNVAVYTFQNLIAHPHPDDFHKVILVGIIGAVDLYLIAVVMFIFAFGIYELFISEIDEATGSNGSQILAIHSLDQLKDKIAKVIVMVLVVNFFQKVLQTEFNTPLEMLYFAVSITALSVGLYFLGKVGK</sequence>
<feature type="transmembrane region" description="Helical" evidence="1">
    <location>
        <begin position="35"/>
        <end position="62"/>
    </location>
</feature>
<feature type="transmembrane region" description="Helical" evidence="1">
    <location>
        <begin position="82"/>
        <end position="108"/>
    </location>
</feature>
<dbReference type="Pfam" id="PF03350">
    <property type="entry name" value="UPF0114"/>
    <property type="match status" value="1"/>
</dbReference>
<dbReference type="InterPro" id="IPR005134">
    <property type="entry name" value="UPF0114"/>
</dbReference>
<evidence type="ECO:0000256" key="1">
    <source>
        <dbReference type="SAM" id="Phobius"/>
    </source>
</evidence>
<proteinExistence type="predicted"/>
<keyword evidence="1" id="KW-0812">Transmembrane</keyword>
<dbReference type="EMBL" id="CACVAU010000042">
    <property type="protein sequence ID" value="CAA6813021.1"/>
    <property type="molecule type" value="Genomic_DNA"/>
</dbReference>
<name>A0A6S6TCG3_9BACT</name>
<reference evidence="2" key="1">
    <citation type="submission" date="2020-01" db="EMBL/GenBank/DDBJ databases">
        <authorList>
            <person name="Meier V. D."/>
            <person name="Meier V D."/>
        </authorList>
    </citation>
    <scope>NUCLEOTIDE SEQUENCE</scope>
    <source>
        <strain evidence="2">HLG_WM_MAG_05</strain>
    </source>
</reference>
<gene>
    <name evidence="2" type="ORF">HELGO_WM4147</name>
</gene>
<feature type="transmembrane region" description="Helical" evidence="1">
    <location>
        <begin position="139"/>
        <end position="155"/>
    </location>
</feature>
<accession>A0A6S6TCG3</accession>
<protein>
    <submittedName>
        <fullName evidence="2">Arginine/ornithine antiporter ArcD</fullName>
    </submittedName>
</protein>
<organism evidence="2">
    <name type="scientific">uncultured Sulfurovum sp</name>
    <dbReference type="NCBI Taxonomy" id="269237"/>
    <lineage>
        <taxon>Bacteria</taxon>
        <taxon>Pseudomonadati</taxon>
        <taxon>Campylobacterota</taxon>
        <taxon>Epsilonproteobacteria</taxon>
        <taxon>Campylobacterales</taxon>
        <taxon>Sulfurovaceae</taxon>
        <taxon>Sulfurovum</taxon>
        <taxon>environmental samples</taxon>
    </lineage>
</organism>
<feature type="transmembrane region" description="Helical" evidence="1">
    <location>
        <begin position="167"/>
        <end position="184"/>
    </location>
</feature>
<keyword evidence="1" id="KW-1133">Transmembrane helix</keyword>
<keyword evidence="1" id="KW-0472">Membrane</keyword>
<dbReference type="PANTHER" id="PTHR31721">
    <property type="entry name" value="OS06G0710300 PROTEIN"/>
    <property type="match status" value="1"/>
</dbReference>
<evidence type="ECO:0000313" key="2">
    <source>
        <dbReference type="EMBL" id="CAA6813021.1"/>
    </source>
</evidence>
<dbReference type="AlphaFoldDB" id="A0A6S6TCG3"/>
<dbReference type="PANTHER" id="PTHR31721:SF4">
    <property type="entry name" value="OS06G0710300 PROTEIN"/>
    <property type="match status" value="1"/>
</dbReference>
<dbReference type="PIRSF" id="PIRSF026509">
    <property type="entry name" value="UCP026509"/>
    <property type="match status" value="1"/>
</dbReference>